<comment type="caution">
    <text evidence="1">The sequence shown here is derived from an EMBL/GenBank/DDBJ whole genome shotgun (WGS) entry which is preliminary data.</text>
</comment>
<organism evidence="1 2">
    <name type="scientific">Phyllostomus discolor</name>
    <name type="common">pale spear-nosed bat</name>
    <dbReference type="NCBI Taxonomy" id="89673"/>
    <lineage>
        <taxon>Eukaryota</taxon>
        <taxon>Metazoa</taxon>
        <taxon>Chordata</taxon>
        <taxon>Craniata</taxon>
        <taxon>Vertebrata</taxon>
        <taxon>Euteleostomi</taxon>
        <taxon>Mammalia</taxon>
        <taxon>Eutheria</taxon>
        <taxon>Laurasiatheria</taxon>
        <taxon>Chiroptera</taxon>
        <taxon>Yangochiroptera</taxon>
        <taxon>Phyllostomidae</taxon>
        <taxon>Phyllostominae</taxon>
        <taxon>Phyllostomus</taxon>
    </lineage>
</organism>
<proteinExistence type="predicted"/>
<reference evidence="1 2" key="1">
    <citation type="journal article" date="2020" name="Nature">
        <title>Six reference-quality genomes reveal evolution of bat adaptations.</title>
        <authorList>
            <person name="Jebb D."/>
            <person name="Huang Z."/>
            <person name="Pippel M."/>
            <person name="Hughes G.M."/>
            <person name="Lavrichenko K."/>
            <person name="Devanna P."/>
            <person name="Winkler S."/>
            <person name="Jermiin L.S."/>
            <person name="Skirmuntt E.C."/>
            <person name="Katzourakis A."/>
            <person name="Burkitt-Gray L."/>
            <person name="Ray D.A."/>
            <person name="Sullivan K.A.M."/>
            <person name="Roscito J.G."/>
            <person name="Kirilenko B.M."/>
            <person name="Davalos L.M."/>
            <person name="Corthals A.P."/>
            <person name="Power M.L."/>
            <person name="Jones G."/>
            <person name="Ransome R.D."/>
            <person name="Dechmann D.K.N."/>
            <person name="Locatelli A.G."/>
            <person name="Puechmaille S.J."/>
            <person name="Fedrigo O."/>
            <person name="Jarvis E.D."/>
            <person name="Hiller M."/>
            <person name="Vernes S.C."/>
            <person name="Myers E.W."/>
            <person name="Teeling E.C."/>
        </authorList>
    </citation>
    <scope>NUCLEOTIDE SEQUENCE [LARGE SCALE GENOMIC DNA]</scope>
    <source>
        <strain evidence="1">Bat1K_MPI-CBG_1</strain>
    </source>
</reference>
<evidence type="ECO:0000313" key="1">
    <source>
        <dbReference type="EMBL" id="KAF6109718.1"/>
    </source>
</evidence>
<dbReference type="AlphaFoldDB" id="A0A834ADT9"/>
<dbReference type="EMBL" id="JABVXQ010000005">
    <property type="protein sequence ID" value="KAF6109718.1"/>
    <property type="molecule type" value="Genomic_DNA"/>
</dbReference>
<dbReference type="Proteomes" id="UP000664940">
    <property type="component" value="Unassembled WGS sequence"/>
</dbReference>
<protein>
    <submittedName>
        <fullName evidence="1">Uncharacterized protein</fullName>
    </submittedName>
</protein>
<name>A0A834ADT9_9CHIR</name>
<evidence type="ECO:0000313" key="2">
    <source>
        <dbReference type="Proteomes" id="UP000664940"/>
    </source>
</evidence>
<gene>
    <name evidence="1" type="ORF">HJG60_010933</name>
</gene>
<sequence length="141" mass="15926">MTLSSPERIYICLCLQVIIISIQFENDSKLVLVPAGPLHFWFTHFWFIPEFRTSHGRNPGIPTWQVLISSLSTSHPTPWPPSLELAKMSSGNVGPNAEFMCWVSLSCRSLPSHSSLLGWFSNALKQIFLYFHQLFSLSSAS</sequence>
<accession>A0A834ADT9</accession>